<gene>
    <name evidence="2" type="primary">LOC107815993</name>
</gene>
<evidence type="ECO:0000313" key="2">
    <source>
        <dbReference type="RefSeq" id="XP_075111015.1"/>
    </source>
</evidence>
<name>A0AC58UNE4_TOBAC</name>
<organism evidence="1 2">
    <name type="scientific">Nicotiana tabacum</name>
    <name type="common">Common tobacco</name>
    <dbReference type="NCBI Taxonomy" id="4097"/>
    <lineage>
        <taxon>Eukaryota</taxon>
        <taxon>Viridiplantae</taxon>
        <taxon>Streptophyta</taxon>
        <taxon>Embryophyta</taxon>
        <taxon>Tracheophyta</taxon>
        <taxon>Spermatophyta</taxon>
        <taxon>Magnoliopsida</taxon>
        <taxon>eudicotyledons</taxon>
        <taxon>Gunneridae</taxon>
        <taxon>Pentapetalae</taxon>
        <taxon>asterids</taxon>
        <taxon>lamiids</taxon>
        <taxon>Solanales</taxon>
        <taxon>Solanaceae</taxon>
        <taxon>Nicotianoideae</taxon>
        <taxon>Nicotianeae</taxon>
        <taxon>Nicotiana</taxon>
    </lineage>
</organism>
<reference evidence="2" key="2">
    <citation type="submission" date="2025-08" db="UniProtKB">
        <authorList>
            <consortium name="RefSeq"/>
        </authorList>
    </citation>
    <scope>IDENTIFICATION</scope>
    <source>
        <tissue evidence="2">Leaf</tissue>
    </source>
</reference>
<sequence>MWPATAPACHSPRRSSSQIPGFKIAAEIIILFHFLVFIGKTFCLPGKIRINLKEQSQLKALNLKGARSECILEVRGRIWLELAKLIFWRIPVDRFEAFRGRFERQRHRELED</sequence>
<protein>
    <submittedName>
        <fullName evidence="2">Uncharacterized protein LOC107815993 isoform X1</fullName>
    </submittedName>
</protein>
<dbReference type="RefSeq" id="XP_075111015.1">
    <property type="nucleotide sequence ID" value="XM_075254914.1"/>
</dbReference>
<evidence type="ECO:0000313" key="1">
    <source>
        <dbReference type="Proteomes" id="UP000790787"/>
    </source>
</evidence>
<keyword evidence="1" id="KW-1185">Reference proteome</keyword>
<dbReference type="Proteomes" id="UP000790787">
    <property type="component" value="Chromosome 6"/>
</dbReference>
<accession>A0AC58UNE4</accession>
<proteinExistence type="predicted"/>
<reference evidence="1" key="1">
    <citation type="journal article" date="2014" name="Nat. Commun.">
        <title>The tobacco genome sequence and its comparison with those of tomato and potato.</title>
        <authorList>
            <person name="Sierro N."/>
            <person name="Battey J.N."/>
            <person name="Ouadi S."/>
            <person name="Bakaher N."/>
            <person name="Bovet L."/>
            <person name="Willig A."/>
            <person name="Goepfert S."/>
            <person name="Peitsch M.C."/>
            <person name="Ivanov N.V."/>
        </authorList>
    </citation>
    <scope>NUCLEOTIDE SEQUENCE [LARGE SCALE GENOMIC DNA]</scope>
</reference>